<keyword evidence="2" id="KW-0449">Lipoprotein</keyword>
<accession>A0ABT6B0L5</accession>
<keyword evidence="2" id="KW-0812">Transmembrane</keyword>
<evidence type="ECO:0000256" key="2">
    <source>
        <dbReference type="RuleBase" id="RU362097"/>
    </source>
</evidence>
<dbReference type="Pfam" id="PF02321">
    <property type="entry name" value="OEP"/>
    <property type="match status" value="2"/>
</dbReference>
<keyword evidence="4" id="KW-1185">Reference proteome</keyword>
<reference evidence="3 4" key="1">
    <citation type="submission" date="2023-03" db="EMBL/GenBank/DDBJ databases">
        <title>Draft assemblies of triclosan tolerant bacteria isolated from returned activated sludge.</title>
        <authorList>
            <person name="Van Hamelsveld S."/>
        </authorList>
    </citation>
    <scope>NUCLEOTIDE SEQUENCE [LARGE SCALE GENOMIC DNA]</scope>
    <source>
        <strain evidence="3 4">GW210010_S58</strain>
    </source>
</reference>
<keyword evidence="2" id="KW-1134">Transmembrane beta strand</keyword>
<comment type="similarity">
    <text evidence="1 2">Belongs to the outer membrane factor (OMF) (TC 1.B.17) family.</text>
</comment>
<comment type="subcellular location">
    <subcellularLocation>
        <location evidence="2">Cell membrane</location>
        <topology evidence="2">Lipid-anchor</topology>
    </subcellularLocation>
</comment>
<organism evidence="3 4">
    <name type="scientific">Cupriavidus basilensis</name>
    <dbReference type="NCBI Taxonomy" id="68895"/>
    <lineage>
        <taxon>Bacteria</taxon>
        <taxon>Pseudomonadati</taxon>
        <taxon>Pseudomonadota</taxon>
        <taxon>Betaproteobacteria</taxon>
        <taxon>Burkholderiales</taxon>
        <taxon>Burkholderiaceae</taxon>
        <taxon>Cupriavidus</taxon>
    </lineage>
</organism>
<keyword evidence="2" id="KW-0564">Palmitate</keyword>
<dbReference type="Gene3D" id="1.20.1600.10">
    <property type="entry name" value="Outer membrane efflux proteins (OEP)"/>
    <property type="match status" value="1"/>
</dbReference>
<dbReference type="PANTHER" id="PTHR30203:SF32">
    <property type="entry name" value="CATION EFFLUX SYSTEM PROTEIN CUSC"/>
    <property type="match status" value="1"/>
</dbReference>
<dbReference type="NCBIfam" id="TIGR01845">
    <property type="entry name" value="outer_NodT"/>
    <property type="match status" value="1"/>
</dbReference>
<evidence type="ECO:0000256" key="1">
    <source>
        <dbReference type="ARBA" id="ARBA00007613"/>
    </source>
</evidence>
<name>A0ABT6B0L5_9BURK</name>
<dbReference type="SUPFAM" id="SSF56954">
    <property type="entry name" value="Outer membrane efflux proteins (OEP)"/>
    <property type="match status" value="1"/>
</dbReference>
<dbReference type="InterPro" id="IPR010131">
    <property type="entry name" value="MdtP/NodT-like"/>
</dbReference>
<dbReference type="Proteomes" id="UP001216674">
    <property type="component" value="Unassembled WGS sequence"/>
</dbReference>
<dbReference type="PANTHER" id="PTHR30203">
    <property type="entry name" value="OUTER MEMBRANE CATION EFFLUX PROTEIN"/>
    <property type="match status" value="1"/>
</dbReference>
<comment type="caution">
    <text evidence="3">The sequence shown here is derived from an EMBL/GenBank/DDBJ whole genome shotgun (WGS) entry which is preliminary data.</text>
</comment>
<dbReference type="Gene3D" id="2.20.200.10">
    <property type="entry name" value="Outer membrane efflux proteins (OEP)"/>
    <property type="match status" value="1"/>
</dbReference>
<gene>
    <name evidence="3" type="ORF">P3W85_31830</name>
</gene>
<evidence type="ECO:0000313" key="3">
    <source>
        <dbReference type="EMBL" id="MDF3837506.1"/>
    </source>
</evidence>
<dbReference type="EMBL" id="JARJLM010000515">
    <property type="protein sequence ID" value="MDF3837506.1"/>
    <property type="molecule type" value="Genomic_DNA"/>
</dbReference>
<protein>
    <submittedName>
        <fullName evidence="3">Efflux transporter outer membrane subunit</fullName>
    </submittedName>
</protein>
<sequence>MLVLSSLLTACASVPASSPRPEPPAQRWSSFAAQAAGLPGADDMAVPSNWWAALDDPVLDGLIGAALEDSPDLRAAAARVAQARALQDMARARRMPRAQAGVGAERGRVQASAFRDGEGGRFSVPPYRSSSFSAQVSASYDMDLFGRLALAEHEAQRNTDATRADRLAVRQWLIHDVVRAYADIRMADALRPDIRNELGLARQLLAAEASRKEAGLVPAAELRRTADLVAERERLLAEVEGRRHEALSRLAVLMGRAPSQLELAAQERYFTSLKISGSLRAGLPASVVANRPDIDAAWHRVLAGNAAAERARRDRYPSLSLTGTTGFLSESLRRWLAGDALGWALAAAVNAPLFDGGGLRAEAARAAAAGEELEAAYRKTVLAALGEVDATLGEIVTAKVRREIAATGLARRKADHAAAQAALAAGASRRDTVLRAEMAMAESSRELSERQYELLLCWASAHRALGL</sequence>
<keyword evidence="2" id="KW-0472">Membrane</keyword>
<dbReference type="InterPro" id="IPR003423">
    <property type="entry name" value="OMP_efflux"/>
</dbReference>
<dbReference type="RefSeq" id="WP_276267703.1">
    <property type="nucleotide sequence ID" value="NZ_JARJLM010000515.1"/>
</dbReference>
<proteinExistence type="inferred from homology"/>
<evidence type="ECO:0000313" key="4">
    <source>
        <dbReference type="Proteomes" id="UP001216674"/>
    </source>
</evidence>